<dbReference type="EMBL" id="BMHA01000007">
    <property type="protein sequence ID" value="GGI07085.1"/>
    <property type="molecule type" value="Genomic_DNA"/>
</dbReference>
<dbReference type="SUPFAM" id="SSF53187">
    <property type="entry name" value="Zn-dependent exopeptidases"/>
    <property type="match status" value="1"/>
</dbReference>
<dbReference type="Pfam" id="PF05013">
    <property type="entry name" value="FGase"/>
    <property type="match status" value="1"/>
</dbReference>
<reference evidence="1" key="1">
    <citation type="journal article" date="2014" name="Int. J. Syst. Evol. Microbiol.">
        <title>Complete genome sequence of Corynebacterium casei LMG S-19264T (=DSM 44701T), isolated from a smear-ripened cheese.</title>
        <authorList>
            <consortium name="US DOE Joint Genome Institute (JGI-PGF)"/>
            <person name="Walter F."/>
            <person name="Albersmeier A."/>
            <person name="Kalinowski J."/>
            <person name="Ruckert C."/>
        </authorList>
    </citation>
    <scope>NUCLEOTIDE SEQUENCE</scope>
    <source>
        <strain evidence="1">CGMCC 1.14988</strain>
    </source>
</reference>
<evidence type="ECO:0000313" key="1">
    <source>
        <dbReference type="EMBL" id="GGI07085.1"/>
    </source>
</evidence>
<sequence>MNGFAVLRPDVAVTPVVVHVPHAGTELPADVRDELLLDDAALVEEVRRMTDHRTDVLAAGTASVGATRFVNRCSRLVVDPERFLDPDLEEMEAVGMGAVYTATSDLRPLRWPDAARRELLLDRWFRPYHVALTALVDATLAAFGRCVIVDVHSYPSVALPYERHGEAARPPLCVGTTPDHTPPDVRGTVEDLAAAAGLATTADEPFAGTFVPTAHLGDPRIVSVMLEIRRDTYLDEATSRPHAGEEVVAGLVTDVAAALAVR</sequence>
<dbReference type="RefSeq" id="WP_130649208.1">
    <property type="nucleotide sequence ID" value="NZ_BMHA01000007.1"/>
</dbReference>
<dbReference type="AlphaFoldDB" id="A0A8J3AEK1"/>
<accession>A0A8J3AEK1</accession>
<dbReference type="OrthoDB" id="9802050at2"/>
<organism evidence="1 2">
    <name type="scientific">Egicoccus halophilus</name>
    <dbReference type="NCBI Taxonomy" id="1670830"/>
    <lineage>
        <taxon>Bacteria</taxon>
        <taxon>Bacillati</taxon>
        <taxon>Actinomycetota</taxon>
        <taxon>Nitriliruptoria</taxon>
        <taxon>Egicoccales</taxon>
        <taxon>Egicoccaceae</taxon>
        <taxon>Egicoccus</taxon>
    </lineage>
</organism>
<evidence type="ECO:0008006" key="3">
    <source>
        <dbReference type="Google" id="ProtNLM"/>
    </source>
</evidence>
<proteinExistence type="predicted"/>
<keyword evidence="2" id="KW-1185">Reference proteome</keyword>
<comment type="caution">
    <text evidence="1">The sequence shown here is derived from an EMBL/GenBank/DDBJ whole genome shotgun (WGS) entry which is preliminary data.</text>
</comment>
<dbReference type="Gene3D" id="3.40.630.40">
    <property type="entry name" value="Zn-dependent exopeptidases"/>
    <property type="match status" value="1"/>
</dbReference>
<reference evidence="1" key="2">
    <citation type="submission" date="2020-09" db="EMBL/GenBank/DDBJ databases">
        <authorList>
            <person name="Sun Q."/>
            <person name="Zhou Y."/>
        </authorList>
    </citation>
    <scope>NUCLEOTIDE SEQUENCE</scope>
    <source>
        <strain evidence="1">CGMCC 1.14988</strain>
    </source>
</reference>
<gene>
    <name evidence="1" type="ORF">GCM10011354_22330</name>
</gene>
<evidence type="ECO:0000313" key="2">
    <source>
        <dbReference type="Proteomes" id="UP000650511"/>
    </source>
</evidence>
<name>A0A8J3AEK1_9ACTN</name>
<dbReference type="Proteomes" id="UP000650511">
    <property type="component" value="Unassembled WGS sequence"/>
</dbReference>
<protein>
    <recommendedName>
        <fullName evidence="3">N-formylglutamate amidohydrolase</fullName>
    </recommendedName>
</protein>
<dbReference type="InterPro" id="IPR007709">
    <property type="entry name" value="N-FG_amidohydro"/>
</dbReference>